<evidence type="ECO:0000256" key="2">
    <source>
        <dbReference type="ARBA" id="ARBA00022679"/>
    </source>
</evidence>
<dbReference type="Proteomes" id="UP000309061">
    <property type="component" value="Chromosome"/>
</dbReference>
<dbReference type="Gene3D" id="3.40.630.30">
    <property type="match status" value="1"/>
</dbReference>
<dbReference type="Gene3D" id="2.160.10.10">
    <property type="entry name" value="Hexapeptide repeat proteins"/>
    <property type="match status" value="1"/>
</dbReference>
<evidence type="ECO:0000256" key="5">
    <source>
        <dbReference type="PIRSR" id="PIRSR620019-2"/>
    </source>
</evidence>
<evidence type="ECO:0000259" key="7">
    <source>
        <dbReference type="Pfam" id="PF13480"/>
    </source>
</evidence>
<dbReference type="EMBL" id="CP046052">
    <property type="protein sequence ID" value="QGM45244.1"/>
    <property type="molecule type" value="Genomic_DNA"/>
</dbReference>
<dbReference type="Pfam" id="PF13480">
    <property type="entry name" value="Acetyltransf_6"/>
    <property type="match status" value="1"/>
</dbReference>
<feature type="binding site" evidence="5">
    <location>
        <position position="424"/>
    </location>
    <ligand>
        <name>substrate</name>
    </ligand>
</feature>
<dbReference type="OrthoDB" id="9815592at2"/>
<keyword evidence="9" id="KW-1185">Reference proteome</keyword>
<dbReference type="GO" id="GO:0016740">
    <property type="term" value="F:transferase activity"/>
    <property type="evidence" value="ECO:0007669"/>
    <property type="project" value="UniProtKB-KW"/>
</dbReference>
<dbReference type="PANTHER" id="PTHR43300:SF7">
    <property type="entry name" value="UDP-N-ACETYLBACILLOSAMINE N-ACETYLTRANSFERASE"/>
    <property type="match status" value="1"/>
</dbReference>
<feature type="active site" description="Proton acceptor" evidence="4">
    <location>
        <position position="491"/>
    </location>
</feature>
<evidence type="ECO:0000256" key="4">
    <source>
        <dbReference type="PIRSR" id="PIRSR620019-1"/>
    </source>
</evidence>
<dbReference type="CDD" id="cd03360">
    <property type="entry name" value="LbH_AT_putative"/>
    <property type="match status" value="1"/>
</dbReference>
<proteinExistence type="inferred from homology"/>
<feature type="binding site" evidence="5">
    <location>
        <position position="500"/>
    </location>
    <ligand>
        <name>acetyl-CoA</name>
        <dbReference type="ChEBI" id="CHEBI:57288"/>
    </ligand>
</feature>
<feature type="region of interest" description="Disordered" evidence="6">
    <location>
        <begin position="554"/>
        <end position="573"/>
    </location>
</feature>
<feature type="region of interest" description="Disordered" evidence="6">
    <location>
        <begin position="581"/>
        <end position="604"/>
    </location>
</feature>
<gene>
    <name evidence="8" type="ORF">H2LOC_005790</name>
</gene>
<evidence type="ECO:0000256" key="6">
    <source>
        <dbReference type="SAM" id="MobiDB-lite"/>
    </source>
</evidence>
<dbReference type="InterPro" id="IPR050179">
    <property type="entry name" value="Trans_hexapeptide_repeat"/>
</dbReference>
<name>A0A6B8KAB3_9HYPH</name>
<dbReference type="AlphaFoldDB" id="A0A6B8KAB3"/>
<keyword evidence="3" id="KW-0677">Repeat</keyword>
<dbReference type="NCBIfam" id="TIGR03570">
    <property type="entry name" value="NeuD_NnaD"/>
    <property type="match status" value="1"/>
</dbReference>
<dbReference type="SUPFAM" id="SSF55729">
    <property type="entry name" value="Acyl-CoA N-acyltransferases (Nat)"/>
    <property type="match status" value="1"/>
</dbReference>
<sequence length="604" mass="64490">MHAPMTHGRFDARELLGDVYFLEDFIAIHARHGFDCAIEEAFAHGAAVVPIPGSAHFDLQTSWGFGGPLALAPSALQTGLALWKERQREAGAVAEFLRLHPLLNPASLADHVDMLHFNRWTVMVDLEEGRGARWKYYSDSTRNCVRKASRLLGIRRIGAEEAPLFRELYEAGLGRNLAEKSYYFDDGFFDALLARPWAKAWLAYDDEGPLAVGCFLHSGGEICHYHLAGGAERARRLNAAYLILETAFEHFSGLGAKLMCLGGGRSTAADDALLAFKSKFSPLRAPYYVAGIVHDHDAYERLGGGGSRFLCSVSQGATGTGSVDLKARFAENRSPDRKDALVRKEVSVSGGKLDREILMLGGGGHARSLIATLKALGLSPSGCVCRAISPYILSDSIPWLGDDEILSQVDKEALYLLNAIGSVGNLTLRRIIFERFAASGFSFLSLVHPTAIVDEDVVLGEGVQIMAGAIIQTGVRIEANSIVNTGAIVDHDCLIGEHVHIAPGVSLSGGVTIGHSVHIGTGAIVIQNVRIGDGALVAAGAVVTADVPRGRKVGGVPARPLKARPANIDSDDRRVFEAVQVSRSGQELPAAPPASAQSPSGVTE</sequence>
<accession>A0A6B8KAB3</accession>
<dbReference type="PANTHER" id="PTHR43300">
    <property type="entry name" value="ACETYLTRANSFERASE"/>
    <property type="match status" value="1"/>
</dbReference>
<dbReference type="RefSeq" id="WP_136495526.1">
    <property type="nucleotide sequence ID" value="NZ_CP046052.1"/>
</dbReference>
<protein>
    <submittedName>
        <fullName evidence="8">GNAT family N-acetyltransferase</fullName>
    </submittedName>
</protein>
<evidence type="ECO:0000256" key="3">
    <source>
        <dbReference type="ARBA" id="ARBA00022737"/>
    </source>
</evidence>
<comment type="similarity">
    <text evidence="1">Belongs to the transferase hexapeptide repeat family.</text>
</comment>
<evidence type="ECO:0000313" key="9">
    <source>
        <dbReference type="Proteomes" id="UP000309061"/>
    </source>
</evidence>
<dbReference type="InterPro" id="IPR020019">
    <property type="entry name" value="AcTrfase_PglD-like"/>
</dbReference>
<feature type="domain" description="BioF2-like acetyltransferase" evidence="7">
    <location>
        <begin position="141"/>
        <end position="265"/>
    </location>
</feature>
<organism evidence="8 9">
    <name type="scientific">Methylocystis heyeri</name>
    <dbReference type="NCBI Taxonomy" id="391905"/>
    <lineage>
        <taxon>Bacteria</taxon>
        <taxon>Pseudomonadati</taxon>
        <taxon>Pseudomonadota</taxon>
        <taxon>Alphaproteobacteria</taxon>
        <taxon>Hyphomicrobiales</taxon>
        <taxon>Methylocystaceae</taxon>
        <taxon>Methylocystis</taxon>
    </lineage>
</organism>
<dbReference type="PROSITE" id="PS00101">
    <property type="entry name" value="HEXAPEP_TRANSFERASES"/>
    <property type="match status" value="1"/>
</dbReference>
<dbReference type="KEGG" id="mhey:H2LOC_005790"/>
<dbReference type="InterPro" id="IPR018357">
    <property type="entry name" value="Hexapep_transf_CS"/>
</dbReference>
<reference evidence="8 9" key="1">
    <citation type="submission" date="2019-11" db="EMBL/GenBank/DDBJ databases">
        <title>The genome sequence of Methylocystis heyeri.</title>
        <authorList>
            <person name="Oshkin I.Y."/>
            <person name="Miroshnikov K."/>
            <person name="Dedysh S.N."/>
        </authorList>
    </citation>
    <scope>NUCLEOTIDE SEQUENCE [LARGE SCALE GENOMIC DNA]</scope>
    <source>
        <strain evidence="8 9">H2</strain>
    </source>
</reference>
<dbReference type="Gene3D" id="3.40.50.20">
    <property type="match status" value="1"/>
</dbReference>
<feature type="site" description="Increases basicity of active site His" evidence="4">
    <location>
        <position position="492"/>
    </location>
</feature>
<dbReference type="InterPro" id="IPR011004">
    <property type="entry name" value="Trimer_LpxA-like_sf"/>
</dbReference>
<keyword evidence="2 8" id="KW-0808">Transferase</keyword>
<dbReference type="InterPro" id="IPR016181">
    <property type="entry name" value="Acyl_CoA_acyltransferase"/>
</dbReference>
<dbReference type="InterPro" id="IPR038740">
    <property type="entry name" value="BioF2-like_GNAT_dom"/>
</dbReference>
<dbReference type="SUPFAM" id="SSF51161">
    <property type="entry name" value="Trimeric LpxA-like enzymes"/>
    <property type="match status" value="1"/>
</dbReference>
<feature type="compositionally biased region" description="Low complexity" evidence="6">
    <location>
        <begin position="593"/>
        <end position="604"/>
    </location>
</feature>
<evidence type="ECO:0000313" key="8">
    <source>
        <dbReference type="EMBL" id="QGM45244.1"/>
    </source>
</evidence>
<evidence type="ECO:0000256" key="1">
    <source>
        <dbReference type="ARBA" id="ARBA00007274"/>
    </source>
</evidence>